<sequence>MRHVDKIGLSRRHILIAAAIGVATIAAPAITRAAPKARVFITGSSSGLGLLAGQALAEQGHRVVLHARNAVRAEQTKSALAACEAVVIGDVATLAGMRSVAEQVNTLGRFDAVIHNVGLGDRLSKRRIETSDGLSQLFAINVVTPYLLTALIHRPNRLIYLTSSMHNRGDPSLEDLQWETRRWNETQAYCDSKLHNVLLALAVARRWPQVLSNAVDPGWVPTRGGGIFAPGDLAKGASTQAWLAVSNDDAAQVTGRNFHHQKLQSMHPAAQRVEVQDRLMHYLAGITGTTIA</sequence>
<protein>
    <submittedName>
        <fullName evidence="3">Short-chain dehydrogenase</fullName>
    </submittedName>
</protein>
<gene>
    <name evidence="3" type="ORF">DNK06_02300</name>
</gene>
<dbReference type="OrthoDB" id="9810734at2"/>
<evidence type="ECO:0000256" key="1">
    <source>
        <dbReference type="ARBA" id="ARBA00006484"/>
    </source>
</evidence>
<organism evidence="3 4">
    <name type="scientific">Phytopseudomonas daroniae</name>
    <dbReference type="NCBI Taxonomy" id="2487519"/>
    <lineage>
        <taxon>Bacteria</taxon>
        <taxon>Pseudomonadati</taxon>
        <taxon>Pseudomonadota</taxon>
        <taxon>Gammaproteobacteria</taxon>
        <taxon>Pseudomonadales</taxon>
        <taxon>Pseudomonadaceae</taxon>
        <taxon>Phytopseudomonas</taxon>
    </lineage>
</organism>
<evidence type="ECO:0000256" key="2">
    <source>
        <dbReference type="ARBA" id="ARBA00023002"/>
    </source>
</evidence>
<dbReference type="Gene3D" id="3.40.50.720">
    <property type="entry name" value="NAD(P)-binding Rossmann-like Domain"/>
    <property type="match status" value="1"/>
</dbReference>
<keyword evidence="2" id="KW-0560">Oxidoreductase</keyword>
<name>A0A4Q9QT89_9GAMM</name>
<dbReference type="Proteomes" id="UP000292302">
    <property type="component" value="Unassembled WGS sequence"/>
</dbReference>
<dbReference type="InterPro" id="IPR002347">
    <property type="entry name" value="SDR_fam"/>
</dbReference>
<proteinExistence type="inferred from homology"/>
<dbReference type="InterPro" id="IPR036291">
    <property type="entry name" value="NAD(P)-bd_dom_sf"/>
</dbReference>
<dbReference type="PANTHER" id="PTHR24320:SF274">
    <property type="entry name" value="CHAIN DEHYDROGENASE, PUTATIVE (AFU_ORTHOLOGUE AFUA_4G00440)-RELATED"/>
    <property type="match status" value="1"/>
</dbReference>
<evidence type="ECO:0000313" key="4">
    <source>
        <dbReference type="Proteomes" id="UP000292302"/>
    </source>
</evidence>
<dbReference type="GO" id="GO:0016491">
    <property type="term" value="F:oxidoreductase activity"/>
    <property type="evidence" value="ECO:0007669"/>
    <property type="project" value="UniProtKB-KW"/>
</dbReference>
<dbReference type="Pfam" id="PF00106">
    <property type="entry name" value="adh_short"/>
    <property type="match status" value="1"/>
</dbReference>
<dbReference type="PROSITE" id="PS51318">
    <property type="entry name" value="TAT"/>
    <property type="match status" value="1"/>
</dbReference>
<accession>A0A4Q9QT89</accession>
<dbReference type="EMBL" id="QJUI01000002">
    <property type="protein sequence ID" value="TBU83294.1"/>
    <property type="molecule type" value="Genomic_DNA"/>
</dbReference>
<keyword evidence="4" id="KW-1185">Reference proteome</keyword>
<dbReference type="InterPro" id="IPR006311">
    <property type="entry name" value="TAT_signal"/>
</dbReference>
<comment type="caution">
    <text evidence="3">The sequence shown here is derived from an EMBL/GenBank/DDBJ whole genome shotgun (WGS) entry which is preliminary data.</text>
</comment>
<dbReference type="PRINTS" id="PR00081">
    <property type="entry name" value="GDHRDH"/>
</dbReference>
<dbReference type="RefSeq" id="WP_131178439.1">
    <property type="nucleotide sequence ID" value="NZ_QJUI01000002.1"/>
</dbReference>
<dbReference type="SUPFAM" id="SSF51735">
    <property type="entry name" value="NAD(P)-binding Rossmann-fold domains"/>
    <property type="match status" value="1"/>
</dbReference>
<reference evidence="3 4" key="1">
    <citation type="submission" date="2018-06" db="EMBL/GenBank/DDBJ databases">
        <title>Three novel Pseudomonas species isolated from symptomatic oak.</title>
        <authorList>
            <person name="Bueno-Gonzalez V."/>
            <person name="Brady C."/>
        </authorList>
    </citation>
    <scope>NUCLEOTIDE SEQUENCE [LARGE SCALE GENOMIC DNA]</scope>
    <source>
        <strain evidence="3 4">P9A</strain>
    </source>
</reference>
<comment type="similarity">
    <text evidence="1">Belongs to the short-chain dehydrogenases/reductases (SDR) family.</text>
</comment>
<dbReference type="PANTHER" id="PTHR24320">
    <property type="entry name" value="RETINOL DEHYDROGENASE"/>
    <property type="match status" value="1"/>
</dbReference>
<evidence type="ECO:0000313" key="3">
    <source>
        <dbReference type="EMBL" id="TBU83294.1"/>
    </source>
</evidence>
<dbReference type="AlphaFoldDB" id="A0A4Q9QT89"/>